<dbReference type="InterPro" id="IPR036388">
    <property type="entry name" value="WH-like_DNA-bd_sf"/>
</dbReference>
<feature type="domain" description="HTH Mu-type" evidence="3">
    <location>
        <begin position="3"/>
        <end position="74"/>
    </location>
</feature>
<evidence type="ECO:0000259" key="2">
    <source>
        <dbReference type="PROSITE" id="PS50994"/>
    </source>
</evidence>
<dbReference type="PROSITE" id="PS51702">
    <property type="entry name" value="HTH_MU"/>
    <property type="match status" value="1"/>
</dbReference>
<feature type="domain" description="Integrase catalytic" evidence="2">
    <location>
        <begin position="280"/>
        <end position="472"/>
    </location>
</feature>
<evidence type="ECO:0000313" key="4">
    <source>
        <dbReference type="EMBL" id="EAU40193.1"/>
    </source>
</evidence>
<name>Q0FYW5_9HYPH</name>
<dbReference type="SUPFAM" id="SSF46955">
    <property type="entry name" value="Putative DNA-binding domain"/>
    <property type="match status" value="1"/>
</dbReference>
<sequence length="754" mass="83940">MKEWLTAREIAAESLPQLPQTERAVQLLAEREDWVDHPAFARRRTGRGGGMEYHLRLLPTLALVAYKRRHLQIGQVDDRNHVEAETATRAPSLSARASEERDARLAIVNAFDRFRKSCRLNNQASIHLFVQRFNGGELQIEDWVRDRISRLSGRSLERWRKQKRDSGATQGFDRGANRKGKGVLDTANGGAVRITILALLADNLHFSAEHIRDVVESEYGRTLIVASKGSEKTVPLPPIRTFQHYLKGLRSSERVTLLRVQNPDKFRSHAAPRGTGALSHIREPNQLWQIDASPTDALCKDGRNHIYMCEDIATRRKIMHVSKTPRASAVALMMRKAILAWGVPDLVKTDNGSDFVAKEIKRLFESLGIGIELSAAYTPQQKGHVERAIRTFQHDCATMLPGFVGHNVSDRSAIEARRSFAERLGTSDQEAFAVELTRDELQGEIDRWVRTQEHRTHGTLGISPHQAAQRSTRPVRHVDERALDVLLMTVASGGGLRTVTARGIRIDGSYYMTPSILPGTAILARMDSDDLGLVYAFAPNGHDFLGVGICPALSGVDPAAAARALKAMQNEITAEGAAAIKAEIRRIKKGGAYHERILGVREARIPENVVALPKRSETHSTPQIEAARAAFDEMANRLAKRPSDPKLVEAQRRLVERMEAAEEAALLGKGEERTRAREAEIEADRIAHLPTSVRALPESAKAKYVRMVGIRRRIEAGEVVDPQDAILLGRYETTSEFKGQQKVHEAFGDEYLAQ</sequence>
<dbReference type="EMBL" id="AATP01000009">
    <property type="protein sequence ID" value="EAU40193.1"/>
    <property type="molecule type" value="Genomic_DNA"/>
</dbReference>
<reference evidence="4 5" key="1">
    <citation type="journal article" date="2010" name="J. Bacteriol.">
        <title>Genome sequence of Fulvimarina pelagi HTCC2506T, a Mn(II)-oxidizing alphaproteobacterium possessing an aerobic anoxygenic photosynthetic gene cluster and Xanthorhodopsin.</title>
        <authorList>
            <person name="Kang I."/>
            <person name="Oh H.M."/>
            <person name="Lim S.I."/>
            <person name="Ferriera S."/>
            <person name="Giovannoni S.J."/>
            <person name="Cho J.C."/>
        </authorList>
    </citation>
    <scope>NUCLEOTIDE SEQUENCE [LARGE SCALE GENOMIC DNA]</scope>
    <source>
        <strain evidence="4 5">HTCC2506</strain>
    </source>
</reference>
<dbReference type="Gene3D" id="3.30.420.10">
    <property type="entry name" value="Ribonuclease H-like superfamily/Ribonuclease H"/>
    <property type="match status" value="1"/>
</dbReference>
<dbReference type="RefSeq" id="WP_007067449.1">
    <property type="nucleotide sequence ID" value="NZ_DS022272.1"/>
</dbReference>
<organism evidence="4 5">
    <name type="scientific">Fulvimarina pelagi HTCC2506</name>
    <dbReference type="NCBI Taxonomy" id="314231"/>
    <lineage>
        <taxon>Bacteria</taxon>
        <taxon>Pseudomonadati</taxon>
        <taxon>Pseudomonadota</taxon>
        <taxon>Alphaproteobacteria</taxon>
        <taxon>Hyphomicrobiales</taxon>
        <taxon>Aurantimonadaceae</taxon>
        <taxon>Fulvimarina</taxon>
    </lineage>
</organism>
<protein>
    <submittedName>
        <fullName evidence="4">Transposase and inactivated derivative</fullName>
    </submittedName>
</protein>
<dbReference type="Pfam" id="PF02316">
    <property type="entry name" value="HTH_Tnp_Mu_1"/>
    <property type="match status" value="1"/>
</dbReference>
<dbReference type="InterPro" id="IPR003314">
    <property type="entry name" value="Mu-type_HTH"/>
</dbReference>
<dbReference type="SUPFAM" id="SSF53098">
    <property type="entry name" value="Ribonuclease H-like"/>
    <property type="match status" value="1"/>
</dbReference>
<proteinExistence type="predicted"/>
<dbReference type="GO" id="GO:0003677">
    <property type="term" value="F:DNA binding"/>
    <property type="evidence" value="ECO:0007669"/>
    <property type="project" value="InterPro"/>
</dbReference>
<dbReference type="InterPro" id="IPR036397">
    <property type="entry name" value="RNaseH_sf"/>
</dbReference>
<dbReference type="AlphaFoldDB" id="Q0FYW5"/>
<dbReference type="InterPro" id="IPR012337">
    <property type="entry name" value="RNaseH-like_sf"/>
</dbReference>
<dbReference type="InterPro" id="IPR009061">
    <property type="entry name" value="DNA-bd_dom_put_sf"/>
</dbReference>
<dbReference type="Gene3D" id="1.10.10.10">
    <property type="entry name" value="Winged helix-like DNA-binding domain superfamily/Winged helix DNA-binding domain"/>
    <property type="match status" value="1"/>
</dbReference>
<dbReference type="STRING" id="217511.GCA_001463845_01054"/>
<dbReference type="PROSITE" id="PS50994">
    <property type="entry name" value="INTEGRASE"/>
    <property type="match status" value="1"/>
</dbReference>
<evidence type="ECO:0000256" key="1">
    <source>
        <dbReference type="SAM" id="MobiDB-lite"/>
    </source>
</evidence>
<comment type="caution">
    <text evidence="4">The sequence shown here is derived from an EMBL/GenBank/DDBJ whole genome shotgun (WGS) entry which is preliminary data.</text>
</comment>
<feature type="region of interest" description="Disordered" evidence="1">
    <location>
        <begin position="159"/>
        <end position="180"/>
    </location>
</feature>
<evidence type="ECO:0000313" key="5">
    <source>
        <dbReference type="Proteomes" id="UP000004310"/>
    </source>
</evidence>
<evidence type="ECO:0000259" key="3">
    <source>
        <dbReference type="PROSITE" id="PS51702"/>
    </source>
</evidence>
<keyword evidence="5" id="KW-1185">Reference proteome</keyword>
<dbReference type="Pfam" id="PF00665">
    <property type="entry name" value="rve"/>
    <property type="match status" value="1"/>
</dbReference>
<dbReference type="Proteomes" id="UP000004310">
    <property type="component" value="Unassembled WGS sequence"/>
</dbReference>
<accession>Q0FYW5</accession>
<dbReference type="PANTHER" id="PTHR35004">
    <property type="entry name" value="TRANSPOSASE RV3428C-RELATED"/>
    <property type="match status" value="1"/>
</dbReference>
<dbReference type="GO" id="GO:0015074">
    <property type="term" value="P:DNA integration"/>
    <property type="evidence" value="ECO:0007669"/>
    <property type="project" value="InterPro"/>
</dbReference>
<dbReference type="PANTHER" id="PTHR35004:SF7">
    <property type="entry name" value="INTEGRASE PROTEIN"/>
    <property type="match status" value="1"/>
</dbReference>
<gene>
    <name evidence="4" type="ORF">FP2506_11572</name>
</gene>
<dbReference type="eggNOG" id="COG2801">
    <property type="taxonomic scope" value="Bacteria"/>
</dbReference>
<dbReference type="InterPro" id="IPR001584">
    <property type="entry name" value="Integrase_cat-core"/>
</dbReference>
<dbReference type="HOGENOM" id="CLU_023172_0_0_5"/>